<dbReference type="InterPro" id="IPR057087">
    <property type="entry name" value="Gp12-like"/>
</dbReference>
<proteinExistence type="predicted"/>
<dbReference type="NCBIfam" id="NF047498">
    <property type="entry name" value="LIC_12616_fam"/>
    <property type="match status" value="1"/>
</dbReference>
<name>A0A0E3U264_9CAUD</name>
<evidence type="ECO:0000259" key="1">
    <source>
        <dbReference type="Pfam" id="PF23961"/>
    </source>
</evidence>
<evidence type="ECO:0000313" key="2">
    <source>
        <dbReference type="EMBL" id="AKC57581.1"/>
    </source>
</evidence>
<dbReference type="Pfam" id="PF23961">
    <property type="entry name" value="Phage_tail_terminator_9"/>
    <property type="match status" value="1"/>
</dbReference>
<gene>
    <name evidence="2" type="ORF">HMPREF1994_00022</name>
</gene>
<accession>A0A0E3U264</accession>
<sequence>MNNIDLEILFLDKIKELNNKFQVIPFEHLSKVNGQLKLPRVIARTISNNVIHRYTNDREDTKKYGVFKQTNINKHIISFSFTLNKKDSYADVAIVRDYFTNIEAINWWIKLNGLNLVIEEVGELKDITDYTASDLLERYVFDVVVRTSKELTTEIEIIKDVDFEIKGGN</sequence>
<feature type="domain" description="Phage neck terminator protein gp12-like" evidence="1">
    <location>
        <begin position="60"/>
        <end position="166"/>
    </location>
</feature>
<dbReference type="EMBL" id="KR131711">
    <property type="protein sequence ID" value="AKC57581.1"/>
    <property type="molecule type" value="Genomic_DNA"/>
</dbReference>
<reference evidence="2" key="1">
    <citation type="submission" date="2015-04" db="EMBL/GenBank/DDBJ databases">
        <title>The Genome Sequence of Fusobacterium phage Funu2.</title>
        <authorList>
            <consortium name="The Broad Institute Genomics Platform"/>
            <person name="Earl A."/>
            <person name="Allen-Vercoe E."/>
            <person name="Daigneault M."/>
            <person name="Young S."/>
            <person name="Zeng Q."/>
            <person name="Gargeya S."/>
            <person name="Fitzgerald M."/>
            <person name="Abouelleil A."/>
            <person name="Alvarado L."/>
            <person name="Chapman S."/>
            <person name="Gainer-Dewar J."/>
            <person name="Goldberg J."/>
            <person name="Griggs A."/>
            <person name="Gujja S."/>
            <person name="Hansen M."/>
            <person name="Howarth C."/>
            <person name="Imamovic A."/>
            <person name="Ireland A."/>
            <person name="Larimer J."/>
            <person name="McCowan C."/>
            <person name="Murphy C."/>
            <person name="Pearson M."/>
            <person name="Poon T."/>
            <person name="Priest M."/>
            <person name="Roberts A."/>
            <person name="Saif S."/>
            <person name="Shea T."/>
            <person name="Sykes S."/>
            <person name="Wortman J."/>
            <person name="Nusbaum C."/>
            <person name="Birren B."/>
        </authorList>
    </citation>
    <scope>NUCLEOTIDE SEQUENCE</scope>
</reference>
<protein>
    <recommendedName>
        <fullName evidence="1">Phage neck terminator protein gp12-like domain-containing protein</fullName>
    </recommendedName>
</protein>
<organism evidence="2">
    <name type="scientific">Fusobacterium phage Funu2</name>
    <dbReference type="NCBI Taxonomy" id="1640978"/>
    <lineage>
        <taxon>Viruses</taxon>
        <taxon>Duplodnaviria</taxon>
        <taxon>Heunggongvirae</taxon>
        <taxon>Uroviricota</taxon>
        <taxon>Caudoviricetes</taxon>
    </lineage>
</organism>